<dbReference type="Gene3D" id="3.40.250.10">
    <property type="entry name" value="Rhodanese-like domain"/>
    <property type="match status" value="2"/>
</dbReference>
<dbReference type="CDD" id="cd01449">
    <property type="entry name" value="TST_Repeat_2"/>
    <property type="match status" value="1"/>
</dbReference>
<dbReference type="InterPro" id="IPR051126">
    <property type="entry name" value="Thiosulfate_sulfurtransferase"/>
</dbReference>
<evidence type="ECO:0000313" key="4">
    <source>
        <dbReference type="Proteomes" id="UP000019442"/>
    </source>
</evidence>
<keyword evidence="4" id="KW-1185">Reference proteome</keyword>
<reference evidence="4" key="2">
    <citation type="submission" date="2014-02" db="EMBL/GenBank/DDBJ databases">
        <title>Draft Genome Sequence of extremely halophilic bacteria Halorhodospira halochloris.</title>
        <authorList>
            <person name="Singh K.S."/>
        </authorList>
    </citation>
    <scope>NUCLEOTIDE SEQUENCE [LARGE SCALE GENOMIC DNA]</scope>
    <source>
        <strain evidence="4">A</strain>
    </source>
</reference>
<dbReference type="Proteomes" id="UP000019442">
    <property type="component" value="Chromosome"/>
</dbReference>
<proteinExistence type="predicted"/>
<dbReference type="PANTHER" id="PTHR43855">
    <property type="entry name" value="THIOSULFATE SULFURTRANSFERASE"/>
    <property type="match status" value="1"/>
</dbReference>
<dbReference type="PROSITE" id="PS50206">
    <property type="entry name" value="RHODANESE_3"/>
    <property type="match status" value="2"/>
</dbReference>
<dbReference type="HOGENOM" id="CLU_031618_1_7_6"/>
<organism evidence="3 4">
    <name type="scientific">Ectothiorhodospira haloalkaliphila</name>
    <dbReference type="NCBI Taxonomy" id="421628"/>
    <lineage>
        <taxon>Bacteria</taxon>
        <taxon>Pseudomonadati</taxon>
        <taxon>Pseudomonadota</taxon>
        <taxon>Gammaproteobacteria</taxon>
        <taxon>Chromatiales</taxon>
        <taxon>Ectothiorhodospiraceae</taxon>
        <taxon>Ectothiorhodospira</taxon>
    </lineage>
</organism>
<dbReference type="PANTHER" id="PTHR43855:SF1">
    <property type="entry name" value="THIOSULFATE SULFURTRANSFERASE"/>
    <property type="match status" value="1"/>
</dbReference>
<dbReference type="CDD" id="cd01448">
    <property type="entry name" value="TST_Repeat_1"/>
    <property type="match status" value="1"/>
</dbReference>
<dbReference type="SUPFAM" id="SSF52821">
    <property type="entry name" value="Rhodanese/Cell cycle control phosphatase"/>
    <property type="match status" value="2"/>
</dbReference>
<evidence type="ECO:0000256" key="1">
    <source>
        <dbReference type="ARBA" id="ARBA00022737"/>
    </source>
</evidence>
<dbReference type="GO" id="GO:0016740">
    <property type="term" value="F:transferase activity"/>
    <property type="evidence" value="ECO:0007669"/>
    <property type="project" value="UniProtKB-KW"/>
</dbReference>
<gene>
    <name evidence="3" type="ORF">M911_05175</name>
</gene>
<dbReference type="AlphaFoldDB" id="W8KNU2"/>
<dbReference type="SMART" id="SM00450">
    <property type="entry name" value="RHOD"/>
    <property type="match status" value="2"/>
</dbReference>
<sequence>MRDLLEESTMPPEPPLLETPLLIDARALEARLQDATLRIIDVSEADHYAQGHLPAAVHLDYPRLLRDDPPAMGMIPEAHDLEQLFRELGIHPGSHVVAYDDEGGGKASRLLWTLAVVGHERLSLLDGGLEGWRRENMPVTTQEPSIDPGDYPVGTFDHSQVADRDWILSHLHDPRVAFLDARSPEEFDGSDVRAERGGHIPGAISYEWTRAMDEDRDLRLRPEKVLLQELGTQGLTRDREIVTYCHTHHRSAYTWLVLRHLGFEKVRGYPGSWSDWGNRPDTPIEP</sequence>
<evidence type="ECO:0000259" key="2">
    <source>
        <dbReference type="PROSITE" id="PS50206"/>
    </source>
</evidence>
<name>W8KNU2_9GAMM</name>
<keyword evidence="3" id="KW-0808">Transferase</keyword>
<accession>W8KNU2</accession>
<feature type="domain" description="Rhodanese" evidence="2">
    <location>
        <begin position="33"/>
        <end position="141"/>
    </location>
</feature>
<dbReference type="KEGG" id="hhc:M911_05175"/>
<dbReference type="InterPro" id="IPR036873">
    <property type="entry name" value="Rhodanese-like_dom_sf"/>
</dbReference>
<feature type="domain" description="Rhodanese" evidence="2">
    <location>
        <begin position="172"/>
        <end position="285"/>
    </location>
</feature>
<reference evidence="3 4" key="1">
    <citation type="journal article" date="2014" name="J Genomics">
        <title>Draft Genome Sequence of the Extremely Halophilic Phototrophic Purple Sulfur Bacterium Halorhodospira halochloris.</title>
        <authorList>
            <person name="Singh K.S."/>
            <person name="Kirksey J."/>
            <person name="Hoff W.D."/>
            <person name="Deole R."/>
        </authorList>
    </citation>
    <scope>NUCLEOTIDE SEQUENCE [LARGE SCALE GENOMIC DNA]</scope>
    <source>
        <strain evidence="3 4">A</strain>
    </source>
</reference>
<keyword evidence="1" id="KW-0677">Repeat</keyword>
<dbReference type="EMBL" id="CP007268">
    <property type="protein sequence ID" value="AHK78662.1"/>
    <property type="molecule type" value="Genomic_DNA"/>
</dbReference>
<dbReference type="Pfam" id="PF00581">
    <property type="entry name" value="Rhodanese"/>
    <property type="match status" value="2"/>
</dbReference>
<protein>
    <submittedName>
        <fullName evidence="3">Thiosulfate sulfurtransferase</fullName>
    </submittedName>
</protein>
<dbReference type="InterPro" id="IPR001763">
    <property type="entry name" value="Rhodanese-like_dom"/>
</dbReference>
<dbReference type="RefSeq" id="WP_025281044.1">
    <property type="nucleotide sequence ID" value="NZ_CP007268.1"/>
</dbReference>
<dbReference type="PATRIC" id="fig|1354791.3.peg.1473"/>
<evidence type="ECO:0000313" key="3">
    <source>
        <dbReference type="EMBL" id="AHK78662.1"/>
    </source>
</evidence>